<dbReference type="GO" id="GO:0016740">
    <property type="term" value="F:transferase activity"/>
    <property type="evidence" value="ECO:0007669"/>
    <property type="project" value="UniProtKB-KW"/>
</dbReference>
<dbReference type="Pfam" id="PF08843">
    <property type="entry name" value="AbiEii"/>
    <property type="match status" value="1"/>
</dbReference>
<dbReference type="Proteomes" id="UP000183015">
    <property type="component" value="Unassembled WGS sequence"/>
</dbReference>
<sequence>MSEYQNVHDAWKQRWSDGEVPQVPLGDEARQERRLPLTLRPVGDERARQLRHFEPALKQYRNAFRAGDPAFADHDLARAWREARRAALDLVLAGIAASPWADSLVLRGSVLLRTWFGEAAREPGDLDFVVVPPTFAFDGPEALGLLDGVALAAQRAADAADGVVRFDVAGAVSDEIWTYERVPGRRLVLPWSAAGLPGGVVQLDFVFNEELPQEPVPTDLEALSAGSGTAGARLLAASPELSLAWKLVWWLGDLHPQGKDLYDAVLLAEDCTLDYELLGAAFMASDPSEATAPARLHDIADRAERMSHEWTHFTDEYPDLPQDLDALVDRLLTALAPTFADLPAQGEPEYPLRVRWMAHHIRAVRALAATTDLPALLDRMAAKPLAPGLDVVVLREVLGPGTYDIPTVRDLLYAHPSWEAHLHGHPRYASWLQERLDRL</sequence>
<keyword evidence="2" id="KW-1185">Reference proteome</keyword>
<evidence type="ECO:0000313" key="2">
    <source>
        <dbReference type="Proteomes" id="UP000183015"/>
    </source>
</evidence>
<dbReference type="InterPro" id="IPR014942">
    <property type="entry name" value="AbiEii"/>
</dbReference>
<proteinExistence type="predicted"/>
<name>A0A1H7IGG9_STRJI</name>
<accession>A0A1H7IGG9</accession>
<dbReference type="EMBL" id="FOAZ01000002">
    <property type="protein sequence ID" value="SEK59735.1"/>
    <property type="molecule type" value="Genomic_DNA"/>
</dbReference>
<dbReference type="AlphaFoldDB" id="A0A1H7IGG9"/>
<dbReference type="RefSeq" id="WP_063773199.1">
    <property type="nucleotide sequence ID" value="NZ_BBPN01000005.1"/>
</dbReference>
<gene>
    <name evidence="1" type="ORF">SAMN05414137_102582</name>
</gene>
<dbReference type="STRING" id="235985.SAMN05414137_102582"/>
<dbReference type="eggNOG" id="ENOG5030SBS">
    <property type="taxonomic scope" value="Bacteria"/>
</dbReference>
<reference evidence="2" key="1">
    <citation type="submission" date="2016-10" db="EMBL/GenBank/DDBJ databases">
        <authorList>
            <person name="Varghese N."/>
        </authorList>
    </citation>
    <scope>NUCLEOTIDE SEQUENCE [LARGE SCALE GENOMIC DNA]</scope>
    <source>
        <strain evidence="2">DSM 45096 / BCRC 16803 / CGMCC 4.1857 / CIP 109030 / JCM 12277 / KCTC 19219 / NBRC 100920 / 33214</strain>
    </source>
</reference>
<evidence type="ECO:0000313" key="1">
    <source>
        <dbReference type="EMBL" id="SEK59735.1"/>
    </source>
</evidence>
<keyword evidence="1" id="KW-0808">Transferase</keyword>
<organism evidence="1 2">
    <name type="scientific">Streptacidiphilus jiangxiensis</name>
    <dbReference type="NCBI Taxonomy" id="235985"/>
    <lineage>
        <taxon>Bacteria</taxon>
        <taxon>Bacillati</taxon>
        <taxon>Actinomycetota</taxon>
        <taxon>Actinomycetes</taxon>
        <taxon>Kitasatosporales</taxon>
        <taxon>Streptomycetaceae</taxon>
        <taxon>Streptacidiphilus</taxon>
    </lineage>
</organism>
<protein>
    <submittedName>
        <fullName evidence="1">Nucleotidyl transferase AbiEii toxin, Type IV TA system</fullName>
    </submittedName>
</protein>